<dbReference type="Pfam" id="PF01344">
    <property type="entry name" value="Kelch_1"/>
    <property type="match status" value="2"/>
</dbReference>
<dbReference type="AlphaFoldDB" id="A0AAP0CY24"/>
<dbReference type="SUPFAM" id="SSF50965">
    <property type="entry name" value="Galactose oxidase, central domain"/>
    <property type="match status" value="1"/>
</dbReference>
<evidence type="ECO:0000256" key="2">
    <source>
        <dbReference type="ARBA" id="ARBA00022737"/>
    </source>
</evidence>
<dbReference type="InterPro" id="IPR011043">
    <property type="entry name" value="Gal_Oxase/kelch_b-propeller"/>
</dbReference>
<dbReference type="Gene3D" id="2.120.10.80">
    <property type="entry name" value="Kelch-type beta propeller"/>
    <property type="match status" value="2"/>
</dbReference>
<organism evidence="4 5">
    <name type="scientific">Deinandra increscens subsp. villosa</name>
    <dbReference type="NCBI Taxonomy" id="3103831"/>
    <lineage>
        <taxon>Eukaryota</taxon>
        <taxon>Viridiplantae</taxon>
        <taxon>Streptophyta</taxon>
        <taxon>Embryophyta</taxon>
        <taxon>Tracheophyta</taxon>
        <taxon>Spermatophyta</taxon>
        <taxon>Magnoliopsida</taxon>
        <taxon>eudicotyledons</taxon>
        <taxon>Gunneridae</taxon>
        <taxon>Pentapetalae</taxon>
        <taxon>asterids</taxon>
        <taxon>campanulids</taxon>
        <taxon>Asterales</taxon>
        <taxon>Asteraceae</taxon>
        <taxon>Asteroideae</taxon>
        <taxon>Heliantheae alliance</taxon>
        <taxon>Madieae</taxon>
        <taxon>Madiinae</taxon>
        <taxon>Deinandra</taxon>
    </lineage>
</organism>
<dbReference type="InterPro" id="IPR015915">
    <property type="entry name" value="Kelch-typ_b-propeller"/>
</dbReference>
<dbReference type="InterPro" id="IPR006652">
    <property type="entry name" value="Kelch_1"/>
</dbReference>
<dbReference type="Proteomes" id="UP001408789">
    <property type="component" value="Unassembled WGS sequence"/>
</dbReference>
<comment type="caution">
    <text evidence="4">The sequence shown here is derived from an EMBL/GenBank/DDBJ whole genome shotgun (WGS) entry which is preliminary data.</text>
</comment>
<dbReference type="EMBL" id="JBCNJP010000017">
    <property type="protein sequence ID" value="KAK9065095.1"/>
    <property type="molecule type" value="Genomic_DNA"/>
</dbReference>
<reference evidence="4 5" key="1">
    <citation type="submission" date="2024-04" db="EMBL/GenBank/DDBJ databases">
        <title>The reference genome of an endangered Asteraceae, Deinandra increscens subsp. villosa, native to the Central Coast of California.</title>
        <authorList>
            <person name="Guilliams M."/>
            <person name="Hasenstab-Lehman K."/>
            <person name="Meyer R."/>
            <person name="Mcevoy S."/>
        </authorList>
    </citation>
    <scope>NUCLEOTIDE SEQUENCE [LARGE SCALE GENOMIC DNA]</scope>
    <source>
        <tissue evidence="4">Leaf</tissue>
    </source>
</reference>
<name>A0AAP0CY24_9ASTR</name>
<feature type="compositionally biased region" description="Low complexity" evidence="3">
    <location>
        <begin position="385"/>
        <end position="395"/>
    </location>
</feature>
<accession>A0AAP0CY24</accession>
<evidence type="ECO:0000256" key="3">
    <source>
        <dbReference type="SAM" id="MobiDB-lite"/>
    </source>
</evidence>
<evidence type="ECO:0000256" key="1">
    <source>
        <dbReference type="ARBA" id="ARBA00022441"/>
    </source>
</evidence>
<keyword evidence="5" id="KW-1185">Reference proteome</keyword>
<protein>
    <submittedName>
        <fullName evidence="4">Uncharacterized protein</fullName>
    </submittedName>
</protein>
<feature type="region of interest" description="Disordered" evidence="3">
    <location>
        <begin position="378"/>
        <end position="399"/>
    </location>
</feature>
<keyword evidence="1" id="KW-0880">Kelch repeat</keyword>
<dbReference type="PANTHER" id="PTHR46093:SF9">
    <property type="entry name" value="DCD DOMAIN-CONTAINING PROTEIN"/>
    <property type="match status" value="1"/>
</dbReference>
<dbReference type="PANTHER" id="PTHR46093">
    <property type="entry name" value="ACYL-COA-BINDING DOMAIN-CONTAINING PROTEIN 5"/>
    <property type="match status" value="1"/>
</dbReference>
<dbReference type="Pfam" id="PF24681">
    <property type="entry name" value="Kelch_KLHDC2_KLHL20_DRC7"/>
    <property type="match status" value="1"/>
</dbReference>
<keyword evidence="2" id="KW-0677">Repeat</keyword>
<evidence type="ECO:0000313" key="5">
    <source>
        <dbReference type="Proteomes" id="UP001408789"/>
    </source>
</evidence>
<proteinExistence type="predicted"/>
<gene>
    <name evidence="4" type="ORF">SSX86_016478</name>
</gene>
<evidence type="ECO:0000313" key="4">
    <source>
        <dbReference type="EMBL" id="KAK9065095.1"/>
    </source>
</evidence>
<sequence>MESLGNGDFKKALWFYPRFMGFNPSERWGHSACFSNGFLYIFGGCCGGLHFSDVLVLNLETMGWTNLATTGDGPGPRDSHSAVIVGGHIMIVFGGTNGSKKVNDIHILDLLTHEWTRPNCKGVVPTPRESHTATLVGHDRLVIFGGSGEGDANYLNDLHVLDLRKMKWTTPQTKGDVPMPRDSHIAVSVDNKIFIYGGDCGDRYRGDVDVFNVDTLTWSRFVVHGPSPGARAGHAAVTIGTKVYMIGGVGDKQYYNDVWVLDTITCSWTLLEVRGQQPQGRFSHTAVAVVNSDIAIFGGCGEDERPLNELLILQLGSDHPNDRYSSNMFRIKRNHEKRHLLNEHQINIKQLPQYCSDPIHMGRRRKLNSKACEVIASEPPEEHSLSLSQHSSPSHSDQERTLINIRRSTNSTPQVLPLFKNQNQKVSSSCKQIPGTQSNPIMVVSRTPQDPNFIQEQQSNHHKHHQNFHATPRPEHRNIEPFAVQNLMGAEVHGKVDGAFDSGYLMTATVNGRIFRGVLFPPGPEAVSRGHHRKSPAGYMAQRNRHINQAFVRRQSHASEASKHGYIEDDARVNRSVPALSLGREQPNELHGVVLTLGGAHGCS</sequence>